<dbReference type="RefSeq" id="WP_073510331.1">
    <property type="nucleotide sequence ID" value="NZ_MPJD01000036.1"/>
</dbReference>
<feature type="domain" description="Glyoxalase-like" evidence="1">
    <location>
        <begin position="7"/>
        <end position="128"/>
    </location>
</feature>
<evidence type="ECO:0000313" key="3">
    <source>
        <dbReference type="Proteomes" id="UP000185990"/>
    </source>
</evidence>
<dbReference type="AlphaFoldDB" id="A0A853ZLF7"/>
<name>A0A853ZLF7_9PSED</name>
<proteinExistence type="predicted"/>
<reference evidence="2 3" key="1">
    <citation type="submission" date="2016-11" db="EMBL/GenBank/DDBJ databases">
        <title>Draft genome of Pseudomonas versuta A4R1.12.</title>
        <authorList>
            <person name="See-Too W.-S."/>
        </authorList>
    </citation>
    <scope>NUCLEOTIDE SEQUENCE [LARGE SCALE GENOMIC DNA]</scope>
    <source>
        <strain evidence="2 3">A4R1.12</strain>
    </source>
</reference>
<protein>
    <submittedName>
        <fullName evidence="2">Lactoylglutathione lyase</fullName>
    </submittedName>
</protein>
<gene>
    <name evidence="2" type="ORF">BOH74_19325</name>
</gene>
<dbReference type="PANTHER" id="PTHR35006:SF2">
    <property type="entry name" value="GLYOXALASE FAMILY PROTEIN (AFU_ORTHOLOGUE AFUA_5G14830)"/>
    <property type="match status" value="1"/>
</dbReference>
<dbReference type="EMBL" id="MPJD01000036">
    <property type="protein sequence ID" value="OKA18691.1"/>
    <property type="molecule type" value="Genomic_DNA"/>
</dbReference>
<organism evidence="2 3">
    <name type="scientific">Pseudomonas versuta</name>
    <dbReference type="NCBI Taxonomy" id="1788301"/>
    <lineage>
        <taxon>Bacteria</taxon>
        <taxon>Pseudomonadati</taxon>
        <taxon>Pseudomonadota</taxon>
        <taxon>Gammaproteobacteria</taxon>
        <taxon>Pseudomonadales</taxon>
        <taxon>Pseudomonadaceae</taxon>
        <taxon>Pseudomonas</taxon>
    </lineage>
</organism>
<comment type="caution">
    <text evidence="2">The sequence shown here is derived from an EMBL/GenBank/DDBJ whole genome shotgun (WGS) entry which is preliminary data.</text>
</comment>
<dbReference type="SUPFAM" id="SSF54593">
    <property type="entry name" value="Glyoxalase/Bleomycin resistance protein/Dihydroxybiphenyl dioxygenase"/>
    <property type="match status" value="1"/>
</dbReference>
<dbReference type="Gene3D" id="3.10.180.10">
    <property type="entry name" value="2,3-Dihydroxybiphenyl 1,2-Dioxygenase, domain 1"/>
    <property type="match status" value="1"/>
</dbReference>
<sequence>MYSHIQIGARDVPALAVFYDAVLATLGLVRIVHDDEDSGPAGAGWQRPGLYWPQFYIQTPINGLPATWGNGVQVSFAAHSIEQVEAAWLTALRLGGTDEGAPGKRPQYGDDYYGAYCRDPEGNKLCFVFARSMATQQK</sequence>
<dbReference type="PANTHER" id="PTHR35006">
    <property type="entry name" value="GLYOXALASE FAMILY PROTEIN (AFU_ORTHOLOGUE AFUA_5G14830)"/>
    <property type="match status" value="1"/>
</dbReference>
<evidence type="ECO:0000313" key="2">
    <source>
        <dbReference type="EMBL" id="OKA18691.1"/>
    </source>
</evidence>
<dbReference type="GO" id="GO:0016829">
    <property type="term" value="F:lyase activity"/>
    <property type="evidence" value="ECO:0007669"/>
    <property type="project" value="UniProtKB-KW"/>
</dbReference>
<keyword evidence="2" id="KW-0456">Lyase</keyword>
<dbReference type="CDD" id="cd07262">
    <property type="entry name" value="VOC_like"/>
    <property type="match status" value="1"/>
</dbReference>
<evidence type="ECO:0000259" key="1">
    <source>
        <dbReference type="Pfam" id="PF18029"/>
    </source>
</evidence>
<accession>A0A853ZLF7</accession>
<dbReference type="Pfam" id="PF18029">
    <property type="entry name" value="Glyoxalase_6"/>
    <property type="match status" value="1"/>
</dbReference>
<dbReference type="InterPro" id="IPR029068">
    <property type="entry name" value="Glyas_Bleomycin-R_OHBP_Dase"/>
</dbReference>
<dbReference type="Proteomes" id="UP000185990">
    <property type="component" value="Unassembled WGS sequence"/>
</dbReference>
<dbReference type="InterPro" id="IPR041581">
    <property type="entry name" value="Glyoxalase_6"/>
</dbReference>